<dbReference type="EMBL" id="MFAQ01000045">
    <property type="protein sequence ID" value="OGD81387.1"/>
    <property type="molecule type" value="Genomic_DNA"/>
</dbReference>
<reference evidence="1 2" key="1">
    <citation type="journal article" date="2016" name="Nat. Commun.">
        <title>Thousands of microbial genomes shed light on interconnected biogeochemical processes in an aquifer system.</title>
        <authorList>
            <person name="Anantharaman K."/>
            <person name="Brown C.T."/>
            <person name="Hug L.A."/>
            <person name="Sharon I."/>
            <person name="Castelle C.J."/>
            <person name="Probst A.J."/>
            <person name="Thomas B.C."/>
            <person name="Singh A."/>
            <person name="Wilkins M.J."/>
            <person name="Karaoz U."/>
            <person name="Brodie E.L."/>
            <person name="Williams K.H."/>
            <person name="Hubbard S.S."/>
            <person name="Banfield J.F."/>
        </authorList>
    </citation>
    <scope>NUCLEOTIDE SEQUENCE [LARGE SCALE GENOMIC DNA]</scope>
</reference>
<accession>A0A1F5FP29</accession>
<protein>
    <recommendedName>
        <fullName evidence="3">Transcription elongation factor GreA/GreB C-terminal domain-containing protein</fullName>
    </recommendedName>
</protein>
<dbReference type="AlphaFoldDB" id="A0A1F5FP29"/>
<evidence type="ECO:0000313" key="1">
    <source>
        <dbReference type="EMBL" id="OGD81387.1"/>
    </source>
</evidence>
<dbReference type="Proteomes" id="UP000179237">
    <property type="component" value="Unassembled WGS sequence"/>
</dbReference>
<gene>
    <name evidence="1" type="ORF">A2572_01135</name>
</gene>
<sequence>MVDLAIVLKKEIDKIDLWINQAAQERDESATPTESTHDQTRQVANQLFNSLLEERSKLQKLTNIVKRFNRVFEIQKSNGDVFKVMLTPDGLGGKEVDSVLLVGEGSLLGQKLKDLNINDSYEINSIGYKVVGVTKIEP</sequence>
<name>A0A1F5FP29_9BACT</name>
<comment type="caution">
    <text evidence="1">The sequence shown here is derived from an EMBL/GenBank/DDBJ whole genome shotgun (WGS) entry which is preliminary data.</text>
</comment>
<organism evidence="1 2">
    <name type="scientific">Candidatus Collierbacteria bacterium RIFOXYD1_FULL_40_9</name>
    <dbReference type="NCBI Taxonomy" id="1817731"/>
    <lineage>
        <taxon>Bacteria</taxon>
        <taxon>Candidatus Collieribacteriota</taxon>
    </lineage>
</organism>
<evidence type="ECO:0000313" key="2">
    <source>
        <dbReference type="Proteomes" id="UP000179237"/>
    </source>
</evidence>
<evidence type="ECO:0008006" key="3">
    <source>
        <dbReference type="Google" id="ProtNLM"/>
    </source>
</evidence>
<proteinExistence type="predicted"/>